<reference evidence="1 2" key="1">
    <citation type="journal article" date="2020" name="Cell">
        <title>Large-Scale Comparative Analyses of Tick Genomes Elucidate Their Genetic Diversity and Vector Capacities.</title>
        <authorList>
            <consortium name="Tick Genome and Microbiome Consortium (TIGMIC)"/>
            <person name="Jia N."/>
            <person name="Wang J."/>
            <person name="Shi W."/>
            <person name="Du L."/>
            <person name="Sun Y."/>
            <person name="Zhan W."/>
            <person name="Jiang J.F."/>
            <person name="Wang Q."/>
            <person name="Zhang B."/>
            <person name="Ji P."/>
            <person name="Bell-Sakyi L."/>
            <person name="Cui X.M."/>
            <person name="Yuan T.T."/>
            <person name="Jiang B.G."/>
            <person name="Yang W.F."/>
            <person name="Lam T.T."/>
            <person name="Chang Q.C."/>
            <person name="Ding S.J."/>
            <person name="Wang X.J."/>
            <person name="Zhu J.G."/>
            <person name="Ruan X.D."/>
            <person name="Zhao L."/>
            <person name="Wei J.T."/>
            <person name="Ye R.Z."/>
            <person name="Que T.C."/>
            <person name="Du C.H."/>
            <person name="Zhou Y.H."/>
            <person name="Cheng J.X."/>
            <person name="Dai P.F."/>
            <person name="Guo W.B."/>
            <person name="Han X.H."/>
            <person name="Huang E.J."/>
            <person name="Li L.F."/>
            <person name="Wei W."/>
            <person name="Gao Y.C."/>
            <person name="Liu J.Z."/>
            <person name="Shao H.Z."/>
            <person name="Wang X."/>
            <person name="Wang C.C."/>
            <person name="Yang T.C."/>
            <person name="Huo Q.B."/>
            <person name="Li W."/>
            <person name="Chen H.Y."/>
            <person name="Chen S.E."/>
            <person name="Zhou L.G."/>
            <person name="Ni X.B."/>
            <person name="Tian J.H."/>
            <person name="Sheng Y."/>
            <person name="Liu T."/>
            <person name="Pan Y.S."/>
            <person name="Xia L.Y."/>
            <person name="Li J."/>
            <person name="Zhao F."/>
            <person name="Cao W.C."/>
        </authorList>
    </citation>
    <scope>NUCLEOTIDE SEQUENCE [LARGE SCALE GENOMIC DNA]</scope>
    <source>
        <strain evidence="1">Iper-2018</strain>
    </source>
</reference>
<keyword evidence="2" id="KW-1185">Reference proteome</keyword>
<accession>A0AC60P561</accession>
<gene>
    <name evidence="1" type="ORF">HPB47_008395</name>
</gene>
<comment type="caution">
    <text evidence="1">The sequence shown here is derived from an EMBL/GenBank/DDBJ whole genome shotgun (WGS) entry which is preliminary data.</text>
</comment>
<organism evidence="1 2">
    <name type="scientific">Ixodes persulcatus</name>
    <name type="common">Taiga tick</name>
    <dbReference type="NCBI Taxonomy" id="34615"/>
    <lineage>
        <taxon>Eukaryota</taxon>
        <taxon>Metazoa</taxon>
        <taxon>Ecdysozoa</taxon>
        <taxon>Arthropoda</taxon>
        <taxon>Chelicerata</taxon>
        <taxon>Arachnida</taxon>
        <taxon>Acari</taxon>
        <taxon>Parasitiformes</taxon>
        <taxon>Ixodida</taxon>
        <taxon>Ixodoidea</taxon>
        <taxon>Ixodidae</taxon>
        <taxon>Ixodinae</taxon>
        <taxon>Ixodes</taxon>
    </lineage>
</organism>
<sequence length="249" mass="28070">MTQRISRRRNSTARLRNASTRCNNNGLTNWRTGGQGVGRRCWRPTWQSRFPSRQCNIFRKGSPRERQRAENPEEEGEEEDEEDEEEARQNFRRNAGSSDAPPAPTLGRGRLGVRNSRPEEDAQAWGPHLVTYRRLEEREPLCRFSTVATRTPPRRMSPQTSRLFGEAGEARTGLADGSRRFPGHGPPPSPPPLLNGELRSEANTVVSGAHAASEAERKEMAYKERTCSSASLQLRTLFDQPLPLRATLP</sequence>
<name>A0AC60P561_IXOPE</name>
<dbReference type="EMBL" id="JABSTQ010011178">
    <property type="protein sequence ID" value="KAG0414451.1"/>
    <property type="molecule type" value="Genomic_DNA"/>
</dbReference>
<evidence type="ECO:0000313" key="2">
    <source>
        <dbReference type="Proteomes" id="UP000805193"/>
    </source>
</evidence>
<proteinExistence type="predicted"/>
<dbReference type="Proteomes" id="UP000805193">
    <property type="component" value="Unassembled WGS sequence"/>
</dbReference>
<protein>
    <submittedName>
        <fullName evidence="1">Uncharacterized protein</fullName>
    </submittedName>
</protein>
<evidence type="ECO:0000313" key="1">
    <source>
        <dbReference type="EMBL" id="KAG0414451.1"/>
    </source>
</evidence>